<evidence type="ECO:0000313" key="3">
    <source>
        <dbReference type="Proteomes" id="UP000316270"/>
    </source>
</evidence>
<reference evidence="2 3" key="1">
    <citation type="submission" date="2019-07" db="EMBL/GenBank/DDBJ databases">
        <title>Finished genome of Venturia effusa.</title>
        <authorList>
            <person name="Young C.A."/>
            <person name="Cox M.P."/>
            <person name="Ganley A.R.D."/>
            <person name="David W.J."/>
        </authorList>
    </citation>
    <scope>NUCLEOTIDE SEQUENCE [LARGE SCALE GENOMIC DNA]</scope>
    <source>
        <strain evidence="3">albino</strain>
    </source>
</reference>
<feature type="region of interest" description="Disordered" evidence="1">
    <location>
        <begin position="115"/>
        <end position="146"/>
    </location>
</feature>
<feature type="compositionally biased region" description="Basic and acidic residues" evidence="1">
    <location>
        <begin position="299"/>
        <end position="313"/>
    </location>
</feature>
<sequence>MCRHCPPFTDTQEYFNLFHGLPADESASSYIPTQEYLSHLYGGPSYSHSVPELNIPQREEFRSRIMPDYGLEDGVVAQLARARAHRDRLAALNVKKADLIRQGDLLRAMKIKTEKHEGAVSETRESERARASKSERQFEDRHTLETLEKGRQSRYKEYAQKQAQARKVILNMYETEMDDITSRIVADITAGNFASSGKWEDDYERAAKACTKSLEWLDAQHSLVEGYSIAELISDDSRLQGQDELFDRTKRQEESEFRGFSFDQWKKYERAKDKAESLAQQLDSQMDLDDVEQHVRKAGKKAEGYQSKIKRDTTMPPASGSSQRIKGSTISEEHEAMAKGPKDAVEILVSRWSSSTFSTRFN</sequence>
<proteinExistence type="predicted"/>
<organism evidence="2 3">
    <name type="scientific">Venturia effusa</name>
    <dbReference type="NCBI Taxonomy" id="50376"/>
    <lineage>
        <taxon>Eukaryota</taxon>
        <taxon>Fungi</taxon>
        <taxon>Dikarya</taxon>
        <taxon>Ascomycota</taxon>
        <taxon>Pezizomycotina</taxon>
        <taxon>Dothideomycetes</taxon>
        <taxon>Pleosporomycetidae</taxon>
        <taxon>Venturiales</taxon>
        <taxon>Venturiaceae</taxon>
        <taxon>Venturia</taxon>
    </lineage>
</organism>
<protein>
    <submittedName>
        <fullName evidence="2">Uncharacterized protein</fullName>
    </submittedName>
</protein>
<dbReference type="AlphaFoldDB" id="A0A517KZ88"/>
<keyword evidence="3" id="KW-1185">Reference proteome</keyword>
<feature type="region of interest" description="Disordered" evidence="1">
    <location>
        <begin position="299"/>
        <end position="340"/>
    </location>
</feature>
<accession>A0A517KZ88</accession>
<feature type="compositionally biased region" description="Polar residues" evidence="1">
    <location>
        <begin position="319"/>
        <end position="330"/>
    </location>
</feature>
<name>A0A517KZ88_9PEZI</name>
<dbReference type="EMBL" id="CP042186">
    <property type="protein sequence ID" value="QDS68699.1"/>
    <property type="molecule type" value="Genomic_DNA"/>
</dbReference>
<gene>
    <name evidence="2" type="ORF">FKW77_003492</name>
</gene>
<feature type="compositionally biased region" description="Basic and acidic residues" evidence="1">
    <location>
        <begin position="331"/>
        <end position="340"/>
    </location>
</feature>
<dbReference type="Proteomes" id="UP000316270">
    <property type="component" value="Chromosome 2"/>
</dbReference>
<evidence type="ECO:0000313" key="2">
    <source>
        <dbReference type="EMBL" id="QDS68699.1"/>
    </source>
</evidence>
<evidence type="ECO:0000256" key="1">
    <source>
        <dbReference type="SAM" id="MobiDB-lite"/>
    </source>
</evidence>